<proteinExistence type="predicted"/>
<sequence>MGEYYDGTKLLSMKDINGVTPELYLCTTNRTGGKTTYFGRLCVNKFLKGQGKFGLIYRYNYELDDCADKFFKDLSGLFFNGATMESKKRASGIYHELFLDGASCGYALSLNSADQLKKYAHFFSDINRMIFDEFQSETNHYCANEIKKYISLHTSIARGQGEQVRYVPVYMLANPVSLINPYYTKLGICDRLKEDTHFLKGDGYVLEQGFVKSASEAQKESGFNRAFSKDDYVAYSSQAIYLNDSKTFIEKPEGIGRYICTLRYGGVNYGIREYAESGYLFINDKYDASFPLKVVVTTDDHEVNYVMLKRNDFLLNNLRFYFEKGCFRFKDLRCKDALLKALSY</sequence>
<dbReference type="InterPro" id="IPR008784">
    <property type="entry name" value="Podovirus_Gp16"/>
</dbReference>
<dbReference type="EMBL" id="BK014971">
    <property type="protein sequence ID" value="DAD85024.1"/>
    <property type="molecule type" value="Genomic_DNA"/>
</dbReference>
<evidence type="ECO:0000313" key="1">
    <source>
        <dbReference type="EMBL" id="DAD85024.1"/>
    </source>
</evidence>
<name>A0A8S5MSB8_9CAUD</name>
<dbReference type="Pfam" id="PF05894">
    <property type="entry name" value="Podovirus_Gp16"/>
    <property type="match status" value="1"/>
</dbReference>
<organism evidence="1">
    <name type="scientific">Podoviridae sp. ctV3c15</name>
    <dbReference type="NCBI Taxonomy" id="2826559"/>
    <lineage>
        <taxon>Viruses</taxon>
        <taxon>Duplodnaviria</taxon>
        <taxon>Heunggongvirae</taxon>
        <taxon>Uroviricota</taxon>
        <taxon>Caudoviricetes</taxon>
    </lineage>
</organism>
<reference evidence="1" key="1">
    <citation type="journal article" date="2021" name="Proc. Natl. Acad. Sci. U.S.A.">
        <title>A Catalog of Tens of Thousands of Viruses from Human Metagenomes Reveals Hidden Associations with Chronic Diseases.</title>
        <authorList>
            <person name="Tisza M.J."/>
            <person name="Buck C.B."/>
        </authorList>
    </citation>
    <scope>NUCLEOTIDE SEQUENCE</scope>
    <source>
        <strain evidence="1">CtV3c15</strain>
    </source>
</reference>
<accession>A0A8S5MSB8</accession>
<protein>
    <submittedName>
        <fullName evidence="1">Terminase</fullName>
    </submittedName>
</protein>